<organism evidence="1 2">
    <name type="scientific">Byssochlamys spectabilis</name>
    <name type="common">Paecilomyces variotii</name>
    <dbReference type="NCBI Taxonomy" id="264951"/>
    <lineage>
        <taxon>Eukaryota</taxon>
        <taxon>Fungi</taxon>
        <taxon>Dikarya</taxon>
        <taxon>Ascomycota</taxon>
        <taxon>Pezizomycotina</taxon>
        <taxon>Eurotiomycetes</taxon>
        <taxon>Eurotiomycetidae</taxon>
        <taxon>Eurotiales</taxon>
        <taxon>Thermoascaceae</taxon>
        <taxon>Paecilomyces</taxon>
    </lineage>
</organism>
<accession>A0A443I1I7</accession>
<sequence length="250" mass="28217">MELTLIIKTVLSSLQDGSIPACIIGEIALNYYNVPRVVHDIEICVPKSLLREATSILCSTGRFRLVKKKEYDIYGEYKRGFPTLMTTDKDPLVVLFPDTYFFLCPVSHNIVSYEGIPHIVYSHEILDLVPTDEVQQLPMPYLAPFFVGLCRRFLESRDVMARIAAEQLVDGMRLDEEWAQINLSEASPEVRKLATMLISQRSSRDDEYFGSEELHAAAGFTKVVDLRLIPGSGYSQLQNPSMSSLDFNAV</sequence>
<dbReference type="AlphaFoldDB" id="A0A443I1I7"/>
<comment type="caution">
    <text evidence="1">The sequence shown here is derived from an EMBL/GenBank/DDBJ whole genome shotgun (WGS) entry which is preliminary data.</text>
</comment>
<proteinExistence type="predicted"/>
<dbReference type="GeneID" id="39599162"/>
<dbReference type="InterPro" id="IPR043519">
    <property type="entry name" value="NT_sf"/>
</dbReference>
<evidence type="ECO:0000313" key="2">
    <source>
        <dbReference type="Proteomes" id="UP000283841"/>
    </source>
</evidence>
<dbReference type="EMBL" id="RCNU01000002">
    <property type="protein sequence ID" value="RWQ97930.1"/>
    <property type="molecule type" value="Genomic_DNA"/>
</dbReference>
<dbReference type="RefSeq" id="XP_028487575.1">
    <property type="nucleotide sequence ID" value="XM_028629885.1"/>
</dbReference>
<dbReference type="VEuPathDB" id="FungiDB:C8Q69DRAFT_457207"/>
<dbReference type="Proteomes" id="UP000283841">
    <property type="component" value="Unassembled WGS sequence"/>
</dbReference>
<protein>
    <submittedName>
        <fullName evidence="1">Uncharacterized protein</fullName>
    </submittedName>
</protein>
<reference evidence="1 2" key="1">
    <citation type="journal article" date="2018" name="Front. Microbiol.">
        <title>Genomic and genetic insights into a cosmopolitan fungus, Paecilomyces variotii (Eurotiales).</title>
        <authorList>
            <person name="Urquhart A.S."/>
            <person name="Mondo S.J."/>
            <person name="Makela M.R."/>
            <person name="Hane J.K."/>
            <person name="Wiebenga A."/>
            <person name="He G."/>
            <person name="Mihaltcheva S."/>
            <person name="Pangilinan J."/>
            <person name="Lipzen A."/>
            <person name="Barry K."/>
            <person name="de Vries R.P."/>
            <person name="Grigoriev I.V."/>
            <person name="Idnurm A."/>
        </authorList>
    </citation>
    <scope>NUCLEOTIDE SEQUENCE [LARGE SCALE GENOMIC DNA]</scope>
    <source>
        <strain evidence="1 2">CBS 101075</strain>
    </source>
</reference>
<keyword evidence="2" id="KW-1185">Reference proteome</keyword>
<dbReference type="SUPFAM" id="SSF81301">
    <property type="entry name" value="Nucleotidyltransferase"/>
    <property type="match status" value="1"/>
</dbReference>
<evidence type="ECO:0000313" key="1">
    <source>
        <dbReference type="EMBL" id="RWQ97930.1"/>
    </source>
</evidence>
<gene>
    <name evidence="1" type="ORF">C8Q69DRAFT_457207</name>
</gene>
<name>A0A443I1I7_BYSSP</name>